<dbReference type="PROSITE" id="PS50931">
    <property type="entry name" value="HTH_LYSR"/>
    <property type="match status" value="1"/>
</dbReference>
<dbReference type="EMBL" id="VTDN01000007">
    <property type="protein sequence ID" value="MEB5477299.1"/>
    <property type="molecule type" value="Genomic_DNA"/>
</dbReference>
<dbReference type="InterPro" id="IPR036390">
    <property type="entry name" value="WH_DNA-bd_sf"/>
</dbReference>
<accession>A0ABU6DTW9</accession>
<dbReference type="PANTHER" id="PTHR30537:SF3">
    <property type="entry name" value="TRANSCRIPTIONAL REGULATORY PROTEIN"/>
    <property type="match status" value="1"/>
</dbReference>
<evidence type="ECO:0000313" key="7">
    <source>
        <dbReference type="Proteomes" id="UP001339883"/>
    </source>
</evidence>
<feature type="domain" description="HTH lysR-type" evidence="5">
    <location>
        <begin position="1"/>
        <end position="58"/>
    </location>
</feature>
<name>A0ABU6DTW9_9GAMM</name>
<sequence>MNWNHLKVILKLYELGTIRAAAKVLDVDQATLGRYLNEIEAELNMKLFVRSRNGVQPTTDMIRILPYINTIQDQIYALDRTIHQSKEQVAGVVKISTTDSLAIDFIAPMLVTLKEKYPHLKVELITTIDTLSLDKSEIDISIRTYRATESDFIVRHLASWEVGLYASEKYLLDHGMPNTIDNHSIVAYQEGITSNLDINTVVGEPIRASQVISRVNSSLILANLVHLGVGIGELPTYIANKKKLIRIWPEKKRKNDYEVWLALHKDTYKTPRVRAIIDELVYIFEMEKYSF</sequence>
<dbReference type="RefSeq" id="WP_325775684.1">
    <property type="nucleotide sequence ID" value="NZ_VTDN01000007.1"/>
</dbReference>
<evidence type="ECO:0000256" key="4">
    <source>
        <dbReference type="ARBA" id="ARBA00023163"/>
    </source>
</evidence>
<evidence type="ECO:0000256" key="2">
    <source>
        <dbReference type="ARBA" id="ARBA00023015"/>
    </source>
</evidence>
<dbReference type="SUPFAM" id="SSF53850">
    <property type="entry name" value="Periplasmic binding protein-like II"/>
    <property type="match status" value="1"/>
</dbReference>
<dbReference type="InterPro" id="IPR058163">
    <property type="entry name" value="LysR-type_TF_proteobact-type"/>
</dbReference>
<keyword evidence="4" id="KW-0804">Transcription</keyword>
<keyword evidence="3" id="KW-0238">DNA-binding</keyword>
<dbReference type="Gene3D" id="3.40.190.290">
    <property type="match status" value="1"/>
</dbReference>
<dbReference type="InterPro" id="IPR000847">
    <property type="entry name" value="LysR_HTH_N"/>
</dbReference>
<evidence type="ECO:0000259" key="5">
    <source>
        <dbReference type="PROSITE" id="PS50931"/>
    </source>
</evidence>
<comment type="similarity">
    <text evidence="1">Belongs to the LysR transcriptional regulatory family.</text>
</comment>
<protein>
    <submittedName>
        <fullName evidence="6">LysR family transcriptional regulator</fullName>
    </submittedName>
</protein>
<dbReference type="Proteomes" id="UP001339883">
    <property type="component" value="Unassembled WGS sequence"/>
</dbReference>
<dbReference type="Pfam" id="PF00126">
    <property type="entry name" value="HTH_1"/>
    <property type="match status" value="1"/>
</dbReference>
<dbReference type="Pfam" id="PF03466">
    <property type="entry name" value="LysR_substrate"/>
    <property type="match status" value="1"/>
</dbReference>
<evidence type="ECO:0000256" key="3">
    <source>
        <dbReference type="ARBA" id="ARBA00023125"/>
    </source>
</evidence>
<dbReference type="PANTHER" id="PTHR30537">
    <property type="entry name" value="HTH-TYPE TRANSCRIPTIONAL REGULATOR"/>
    <property type="match status" value="1"/>
</dbReference>
<keyword evidence="7" id="KW-1185">Reference proteome</keyword>
<organism evidence="6 7">
    <name type="scientific">Acinetobacter pollinis</name>
    <dbReference type="NCBI Taxonomy" id="2605270"/>
    <lineage>
        <taxon>Bacteria</taxon>
        <taxon>Pseudomonadati</taxon>
        <taxon>Pseudomonadota</taxon>
        <taxon>Gammaproteobacteria</taxon>
        <taxon>Moraxellales</taxon>
        <taxon>Moraxellaceae</taxon>
        <taxon>Acinetobacter</taxon>
    </lineage>
</organism>
<proteinExistence type="inferred from homology"/>
<dbReference type="InterPro" id="IPR036388">
    <property type="entry name" value="WH-like_DNA-bd_sf"/>
</dbReference>
<evidence type="ECO:0000313" key="6">
    <source>
        <dbReference type="EMBL" id="MEB5477299.1"/>
    </source>
</evidence>
<keyword evidence="2" id="KW-0805">Transcription regulation</keyword>
<reference evidence="6 7" key="1">
    <citation type="submission" date="2019-08" db="EMBL/GenBank/DDBJ databases">
        <title>Five species of Acinetobacter isolated from floral nectar and animal pollinators.</title>
        <authorList>
            <person name="Hendry T.A."/>
        </authorList>
    </citation>
    <scope>NUCLEOTIDE SEQUENCE [LARGE SCALE GENOMIC DNA]</scope>
    <source>
        <strain evidence="6 7">MD18.27</strain>
    </source>
</reference>
<gene>
    <name evidence="6" type="ORF">I2F25_09635</name>
</gene>
<evidence type="ECO:0000256" key="1">
    <source>
        <dbReference type="ARBA" id="ARBA00009437"/>
    </source>
</evidence>
<dbReference type="InterPro" id="IPR005119">
    <property type="entry name" value="LysR_subst-bd"/>
</dbReference>
<dbReference type="Gene3D" id="1.10.10.10">
    <property type="entry name" value="Winged helix-like DNA-binding domain superfamily/Winged helix DNA-binding domain"/>
    <property type="match status" value="1"/>
</dbReference>
<comment type="caution">
    <text evidence="6">The sequence shown here is derived from an EMBL/GenBank/DDBJ whole genome shotgun (WGS) entry which is preliminary data.</text>
</comment>
<dbReference type="SUPFAM" id="SSF46785">
    <property type="entry name" value="Winged helix' DNA-binding domain"/>
    <property type="match status" value="1"/>
</dbReference>